<reference evidence="2 3" key="1">
    <citation type="submission" date="2018-10" db="EMBL/GenBank/DDBJ databases">
        <title>A high-quality apple genome assembly.</title>
        <authorList>
            <person name="Hu J."/>
        </authorList>
    </citation>
    <scope>NUCLEOTIDE SEQUENCE [LARGE SCALE GENOMIC DNA]</scope>
    <source>
        <strain evidence="3">cv. HFTH1</strain>
        <tissue evidence="2">Young leaf</tissue>
    </source>
</reference>
<dbReference type="AlphaFoldDB" id="A0A498JWX9"/>
<name>A0A498JWX9_MALDO</name>
<proteinExistence type="predicted"/>
<feature type="region of interest" description="Disordered" evidence="1">
    <location>
        <begin position="76"/>
        <end position="98"/>
    </location>
</feature>
<organism evidence="2 3">
    <name type="scientific">Malus domestica</name>
    <name type="common">Apple</name>
    <name type="synonym">Pyrus malus</name>
    <dbReference type="NCBI Taxonomy" id="3750"/>
    <lineage>
        <taxon>Eukaryota</taxon>
        <taxon>Viridiplantae</taxon>
        <taxon>Streptophyta</taxon>
        <taxon>Embryophyta</taxon>
        <taxon>Tracheophyta</taxon>
        <taxon>Spermatophyta</taxon>
        <taxon>Magnoliopsida</taxon>
        <taxon>eudicotyledons</taxon>
        <taxon>Gunneridae</taxon>
        <taxon>Pentapetalae</taxon>
        <taxon>rosids</taxon>
        <taxon>fabids</taxon>
        <taxon>Rosales</taxon>
        <taxon>Rosaceae</taxon>
        <taxon>Amygdaloideae</taxon>
        <taxon>Maleae</taxon>
        <taxon>Malus</taxon>
    </lineage>
</organism>
<gene>
    <name evidence="2" type="ORF">DVH24_037948</name>
</gene>
<dbReference type="Proteomes" id="UP000290289">
    <property type="component" value="Chromosome 5"/>
</dbReference>
<feature type="compositionally biased region" description="Polar residues" evidence="1">
    <location>
        <begin position="83"/>
        <end position="92"/>
    </location>
</feature>
<evidence type="ECO:0000313" key="2">
    <source>
        <dbReference type="EMBL" id="RXI00400.1"/>
    </source>
</evidence>
<accession>A0A498JWX9</accession>
<comment type="caution">
    <text evidence="2">The sequence shown here is derived from an EMBL/GenBank/DDBJ whole genome shotgun (WGS) entry which is preliminary data.</text>
</comment>
<evidence type="ECO:0000313" key="3">
    <source>
        <dbReference type="Proteomes" id="UP000290289"/>
    </source>
</evidence>
<dbReference type="EMBL" id="RDQH01000331">
    <property type="protein sequence ID" value="RXI00400.1"/>
    <property type="molecule type" value="Genomic_DNA"/>
</dbReference>
<evidence type="ECO:0000256" key="1">
    <source>
        <dbReference type="SAM" id="MobiDB-lite"/>
    </source>
</evidence>
<keyword evidence="3" id="KW-1185">Reference proteome</keyword>
<sequence>MSKCSGRVIIVRDNNRFHSSSGLLESSPMDFDIVMMSHLIRTWRAMTSTLSPMTTPTTATTAPVEMDYRPVNPIYPVGPPVPQTQASSTSSVALPISD</sequence>
<protein>
    <submittedName>
        <fullName evidence="2">Uncharacterized protein</fullName>
    </submittedName>
</protein>